<organism evidence="1 2">
    <name type="scientific">Camellia lanceoleosa</name>
    <dbReference type="NCBI Taxonomy" id="1840588"/>
    <lineage>
        <taxon>Eukaryota</taxon>
        <taxon>Viridiplantae</taxon>
        <taxon>Streptophyta</taxon>
        <taxon>Embryophyta</taxon>
        <taxon>Tracheophyta</taxon>
        <taxon>Spermatophyta</taxon>
        <taxon>Magnoliopsida</taxon>
        <taxon>eudicotyledons</taxon>
        <taxon>Gunneridae</taxon>
        <taxon>Pentapetalae</taxon>
        <taxon>asterids</taxon>
        <taxon>Ericales</taxon>
        <taxon>Theaceae</taxon>
        <taxon>Camellia</taxon>
    </lineage>
</organism>
<accession>A0ACC0FG38</accession>
<gene>
    <name evidence="1" type="ORF">LOK49_LG13G02001</name>
</gene>
<evidence type="ECO:0000313" key="2">
    <source>
        <dbReference type="Proteomes" id="UP001060215"/>
    </source>
</evidence>
<dbReference type="Proteomes" id="UP001060215">
    <property type="component" value="Chromosome 14"/>
</dbReference>
<name>A0ACC0FG38_9ERIC</name>
<dbReference type="EMBL" id="CM045771">
    <property type="protein sequence ID" value="KAI7987702.1"/>
    <property type="molecule type" value="Genomic_DNA"/>
</dbReference>
<protein>
    <submittedName>
        <fullName evidence="1">Polyadenylate-binding protein 1</fullName>
    </submittedName>
</protein>
<reference evidence="1 2" key="1">
    <citation type="journal article" date="2022" name="Plant J.">
        <title>Chromosome-level genome of Camellia lanceoleosa provides a valuable resource for understanding genome evolution and self-incompatibility.</title>
        <authorList>
            <person name="Gong W."/>
            <person name="Xiao S."/>
            <person name="Wang L."/>
            <person name="Liao Z."/>
            <person name="Chang Y."/>
            <person name="Mo W."/>
            <person name="Hu G."/>
            <person name="Li W."/>
            <person name="Zhao G."/>
            <person name="Zhu H."/>
            <person name="Hu X."/>
            <person name="Ji K."/>
            <person name="Xiang X."/>
            <person name="Song Q."/>
            <person name="Yuan D."/>
            <person name="Jin S."/>
            <person name="Zhang L."/>
        </authorList>
    </citation>
    <scope>NUCLEOTIDE SEQUENCE [LARGE SCALE GENOMIC DNA]</scope>
    <source>
        <strain evidence="1">SQ_2022a</strain>
    </source>
</reference>
<proteinExistence type="predicted"/>
<evidence type="ECO:0000313" key="1">
    <source>
        <dbReference type="EMBL" id="KAI7987702.1"/>
    </source>
</evidence>
<comment type="caution">
    <text evidence="1">The sequence shown here is derived from an EMBL/GenBank/DDBJ whole genome shotgun (WGS) entry which is preliminary data.</text>
</comment>
<keyword evidence="2" id="KW-1185">Reference proteome</keyword>
<sequence>MEVGSKNGANDHEWTIVSRQQRKPRIPSTVFIANIPEHLQVDSLKGIFQRFGRVIQASIPNRRTKLFNSRFGFIQYERSDSAVEAARKFNGAWYDEYNLIVKPARFERPPHPKHLQAEHKQRFQVYDSRHHIPLNLPRVQNHNKLSYAEVVKSNLQVKDHDKRIQVIEPPIKIHAKEVGDEWLYRSVVVKASLPHANQSILASFSSEDAKKI</sequence>